<name>A0AAE3Z7M8_9ACTN</name>
<gene>
    <name evidence="1" type="ORF">JOF55_000007</name>
</gene>
<dbReference type="GO" id="GO:0032196">
    <property type="term" value="P:transposition"/>
    <property type="evidence" value="ECO:0007669"/>
    <property type="project" value="TreeGrafter"/>
</dbReference>
<comment type="caution">
    <text evidence="1">The sequence shown here is derived from an EMBL/GenBank/DDBJ whole genome shotgun (WGS) entry which is preliminary data.</text>
</comment>
<dbReference type="AlphaFoldDB" id="A0AAE3Z7M8"/>
<dbReference type="Proteomes" id="UP001180845">
    <property type="component" value="Unassembled WGS sequence"/>
</dbReference>
<dbReference type="PANTHER" id="PTHR10948:SF23">
    <property type="entry name" value="TRANSPOSASE INSI FOR INSERTION SEQUENCE ELEMENT IS30A-RELATED"/>
    <property type="match status" value="1"/>
</dbReference>
<reference evidence="1" key="1">
    <citation type="submission" date="2023-07" db="EMBL/GenBank/DDBJ databases">
        <title>Sequencing the genomes of 1000 actinobacteria strains.</title>
        <authorList>
            <person name="Klenk H.-P."/>
        </authorList>
    </citation>
    <scope>NUCLEOTIDE SEQUENCE</scope>
    <source>
        <strain evidence="1">DSM 45977</strain>
    </source>
</reference>
<sequence length="83" mass="8828">MVATHLSIGGVVFVRGAAGGWQGGTNENTNGNGLLRQYFPKGTDLSVHSEADLDAVAAELNDRPRKQLDFAKPIELIGPLLLQ</sequence>
<dbReference type="GO" id="GO:0005829">
    <property type="term" value="C:cytosol"/>
    <property type="evidence" value="ECO:0007669"/>
    <property type="project" value="TreeGrafter"/>
</dbReference>
<proteinExistence type="predicted"/>
<dbReference type="InterPro" id="IPR051917">
    <property type="entry name" value="Transposase-Integrase"/>
</dbReference>
<accession>A0AAE3Z7M8</accession>
<keyword evidence="2" id="KW-1185">Reference proteome</keyword>
<dbReference type="PANTHER" id="PTHR10948">
    <property type="entry name" value="TRANSPOSASE"/>
    <property type="match status" value="1"/>
</dbReference>
<evidence type="ECO:0000313" key="2">
    <source>
        <dbReference type="Proteomes" id="UP001180845"/>
    </source>
</evidence>
<protein>
    <submittedName>
        <fullName evidence="1">IS30 family transposase</fullName>
    </submittedName>
</protein>
<dbReference type="EMBL" id="JAVDXW010000001">
    <property type="protein sequence ID" value="MDR7299826.1"/>
    <property type="molecule type" value="Genomic_DNA"/>
</dbReference>
<dbReference type="GO" id="GO:0004803">
    <property type="term" value="F:transposase activity"/>
    <property type="evidence" value="ECO:0007669"/>
    <property type="project" value="TreeGrafter"/>
</dbReference>
<evidence type="ECO:0000313" key="1">
    <source>
        <dbReference type="EMBL" id="MDR7299826.1"/>
    </source>
</evidence>
<organism evidence="1 2">
    <name type="scientific">Haloactinomyces albus</name>
    <dbReference type="NCBI Taxonomy" id="1352928"/>
    <lineage>
        <taxon>Bacteria</taxon>
        <taxon>Bacillati</taxon>
        <taxon>Actinomycetota</taxon>
        <taxon>Actinomycetes</taxon>
        <taxon>Actinopolysporales</taxon>
        <taxon>Actinopolysporaceae</taxon>
        <taxon>Haloactinomyces</taxon>
    </lineage>
</organism>